<dbReference type="InterPro" id="IPR013762">
    <property type="entry name" value="Integrase-like_cat_sf"/>
</dbReference>
<dbReference type="InterPro" id="IPR010998">
    <property type="entry name" value="Integrase_recombinase_N"/>
</dbReference>
<dbReference type="Gene3D" id="1.10.150.130">
    <property type="match status" value="1"/>
</dbReference>
<keyword evidence="1" id="KW-0238">DNA-binding</keyword>
<reference evidence="3" key="2">
    <citation type="submission" date="2023-01" db="EMBL/GenBank/DDBJ databases">
        <title>Human gut microbiome strain richness.</title>
        <authorList>
            <person name="Chen-Liaw A."/>
        </authorList>
    </citation>
    <scope>NUCLEOTIDE SEQUENCE</scope>
    <source>
        <strain evidence="3">D8_m1001271B151109d0_201107</strain>
    </source>
</reference>
<proteinExistence type="predicted"/>
<dbReference type="RefSeq" id="WP_117445423.1">
    <property type="nucleotide sequence ID" value="NZ_JAQLXO010000025.1"/>
</dbReference>
<name>A0A3E3E736_9FIRM</name>
<comment type="caution">
    <text evidence="4">The sequence shown here is derived from an EMBL/GenBank/DDBJ whole genome shotgun (WGS) entry which is preliminary data.</text>
</comment>
<dbReference type="SUPFAM" id="SSF56349">
    <property type="entry name" value="DNA breaking-rejoining enzymes"/>
    <property type="match status" value="1"/>
</dbReference>
<dbReference type="Proteomes" id="UP001212981">
    <property type="component" value="Unassembled WGS sequence"/>
</dbReference>
<dbReference type="EMBL" id="QUSK01000003">
    <property type="protein sequence ID" value="RGD77814.1"/>
    <property type="molecule type" value="Genomic_DNA"/>
</dbReference>
<evidence type="ECO:0000313" key="3">
    <source>
        <dbReference type="EMBL" id="MDB7983209.1"/>
    </source>
</evidence>
<organism evidence="4 5">
    <name type="scientific">Faecalicoccus pleomorphus</name>
    <dbReference type="NCBI Taxonomy" id="1323"/>
    <lineage>
        <taxon>Bacteria</taxon>
        <taxon>Bacillati</taxon>
        <taxon>Bacillota</taxon>
        <taxon>Erysipelotrichia</taxon>
        <taxon>Erysipelotrichales</taxon>
        <taxon>Erysipelotrichaceae</taxon>
        <taxon>Faecalicoccus</taxon>
    </lineage>
</organism>
<accession>A0A3E3E736</accession>
<dbReference type="GO" id="GO:0003677">
    <property type="term" value="F:DNA binding"/>
    <property type="evidence" value="ECO:0007669"/>
    <property type="project" value="UniProtKB-KW"/>
</dbReference>
<gene>
    <name evidence="4" type="ORF">DXC78_01695</name>
    <name evidence="3" type="ORF">PND82_10310</name>
</gene>
<reference evidence="4 5" key="1">
    <citation type="submission" date="2018-08" db="EMBL/GenBank/DDBJ databases">
        <title>A genome reference for cultivated species of the human gut microbiota.</title>
        <authorList>
            <person name="Zou Y."/>
            <person name="Xue W."/>
            <person name="Luo G."/>
        </authorList>
    </citation>
    <scope>NUCLEOTIDE SEQUENCE [LARGE SCALE GENOMIC DNA]</scope>
    <source>
        <strain evidence="4 5">TF08-11</strain>
    </source>
</reference>
<evidence type="ECO:0000256" key="1">
    <source>
        <dbReference type="ARBA" id="ARBA00023125"/>
    </source>
</evidence>
<dbReference type="Proteomes" id="UP000260721">
    <property type="component" value="Unassembled WGS sequence"/>
</dbReference>
<dbReference type="AlphaFoldDB" id="A0A3E3E736"/>
<dbReference type="GO" id="GO:0015074">
    <property type="term" value="P:DNA integration"/>
    <property type="evidence" value="ECO:0007669"/>
    <property type="project" value="InterPro"/>
</dbReference>
<evidence type="ECO:0000256" key="2">
    <source>
        <dbReference type="ARBA" id="ARBA00023172"/>
    </source>
</evidence>
<evidence type="ECO:0000313" key="5">
    <source>
        <dbReference type="Proteomes" id="UP000260721"/>
    </source>
</evidence>
<dbReference type="EMBL" id="JAQLXO010000025">
    <property type="protein sequence ID" value="MDB7983209.1"/>
    <property type="molecule type" value="Genomic_DNA"/>
</dbReference>
<keyword evidence="2" id="KW-0233">DNA recombination</keyword>
<sequence length="442" mass="51980">MAIITKRRKAYSVIYQRVDKNGIKKPVWETYYDYSSAVARQKELEETFNYDKMHIDKSSRIIDFLEQYVTKIGPQKWSVSYCEKFQGVINNYLKKIFAEKRIADIQDNFGAQTMKLLEEISGIGRRHQKAGNNVPFSMQRSILSLLRNTFDYLVAEQLIVYNPFLEVNLKMTAKISHDTEWNLAYVESLLRNIQDIRLFLLVHLLFSTGLDINEITGLTWDNIHIDKDLIESERCFIKSDKLLKRMNKNTLATFSESQIIQQFRCEGYNHTNTSLTLMYKDLSSVKIAHLHQPVAMLLKEWKKQQEHYYSSLNPCNLVIMLGFEKPCDTRSLSKMYHAACKNGKLKNLTLAKLKSFSKKQMNEKGCTNADYYYSHLDNPVKITDLQRNPVHVLRMVTQKEFNSKVKFEIFEKRNEELQLLLHKLQENPELKMKLIDKIRAER</sequence>
<protein>
    <submittedName>
        <fullName evidence="4">Uncharacterized protein</fullName>
    </submittedName>
</protein>
<dbReference type="InterPro" id="IPR011010">
    <property type="entry name" value="DNA_brk_join_enz"/>
</dbReference>
<evidence type="ECO:0000313" key="4">
    <source>
        <dbReference type="EMBL" id="RGD77814.1"/>
    </source>
</evidence>
<dbReference type="GO" id="GO:0006310">
    <property type="term" value="P:DNA recombination"/>
    <property type="evidence" value="ECO:0007669"/>
    <property type="project" value="UniProtKB-KW"/>
</dbReference>
<dbReference type="Gene3D" id="1.10.443.10">
    <property type="entry name" value="Intergrase catalytic core"/>
    <property type="match status" value="1"/>
</dbReference>